<feature type="coiled-coil region" evidence="1">
    <location>
        <begin position="56"/>
        <end position="90"/>
    </location>
</feature>
<evidence type="ECO:0000313" key="2">
    <source>
        <dbReference type="EMBL" id="QIM61598.1"/>
    </source>
</evidence>
<keyword evidence="2" id="KW-0934">Plastid</keyword>
<keyword evidence="1" id="KW-0175">Coiled coil</keyword>
<organism evidence="2">
    <name type="scientific">Corydalis conspersa</name>
    <dbReference type="NCBI Taxonomy" id="2182691"/>
    <lineage>
        <taxon>Eukaryota</taxon>
        <taxon>Viridiplantae</taxon>
        <taxon>Streptophyta</taxon>
        <taxon>Embryophyta</taxon>
        <taxon>Tracheophyta</taxon>
        <taxon>Spermatophyta</taxon>
        <taxon>Magnoliopsida</taxon>
        <taxon>Ranunculales</taxon>
        <taxon>Papaveraceae</taxon>
        <taxon>Fumarioideae</taxon>
        <taxon>Corydalis</taxon>
    </lineage>
</organism>
<dbReference type="EMBL" id="MN843953">
    <property type="protein sequence ID" value="QIM61598.1"/>
    <property type="molecule type" value="Genomic_DNA"/>
</dbReference>
<geneLocation type="chloroplast" evidence="2"/>
<dbReference type="AlphaFoldDB" id="A0A6G8J3B5"/>
<keyword evidence="2" id="KW-0150">Chloroplast</keyword>
<gene>
    <name evidence="2" type="primary">ORF129</name>
</gene>
<accession>A0A6G8J3B5</accession>
<dbReference type="GeneID" id="54591078"/>
<reference evidence="2" key="1">
    <citation type="submission" date="2019-12" db="EMBL/GenBank/DDBJ databases">
        <authorList>
            <person name="Wu J."/>
            <person name="Lin P."/>
            <person name="Guo Y."/>
        </authorList>
    </citation>
    <scope>NUCLEOTIDE SEQUENCE</scope>
</reference>
<proteinExistence type="predicted"/>
<evidence type="ECO:0000256" key="1">
    <source>
        <dbReference type="SAM" id="Coils"/>
    </source>
</evidence>
<protein>
    <submittedName>
        <fullName evidence="2">Uncharacterized protein</fullName>
    </submittedName>
</protein>
<dbReference type="RefSeq" id="YP_009758106.1">
    <property type="nucleotide sequence ID" value="NC_047208.1"/>
</dbReference>
<sequence length="129" mass="15512">MTQHQYAKLTFALAHVVQMLRARWPQVDPMPRGDDLFLLLKPVIDYYLFKVDEESMRTLDREKQLITRKMRDLNEDKKLYEEKRKTFENHISRFSPEEGESIRSKIEDAQAQVDTELFYQKETLIIKFA</sequence>
<name>A0A6G8J3B5_9MAGN</name>